<keyword evidence="5" id="KW-0067">ATP-binding</keyword>
<dbReference type="AlphaFoldDB" id="A0A9D1ANS9"/>
<organism evidence="9 10">
    <name type="scientific">Candidatus Caccousia avicola</name>
    <dbReference type="NCBI Taxonomy" id="2840721"/>
    <lineage>
        <taxon>Bacteria</taxon>
        <taxon>Bacillati</taxon>
        <taxon>Bacillota</taxon>
        <taxon>Clostridia</taxon>
        <taxon>Eubacteriales</taxon>
        <taxon>Oscillospiraceae</taxon>
        <taxon>Oscillospiraceae incertae sedis</taxon>
        <taxon>Candidatus Caccousia</taxon>
    </lineage>
</organism>
<keyword evidence="6" id="KW-0684">Rhamnose metabolism</keyword>
<dbReference type="Gene3D" id="3.30.420.40">
    <property type="match status" value="2"/>
</dbReference>
<dbReference type="CDD" id="cd07771">
    <property type="entry name" value="ASKHA_NBD_FGGY_RhaB-like"/>
    <property type="match status" value="1"/>
</dbReference>
<evidence type="ECO:0000259" key="8">
    <source>
        <dbReference type="Pfam" id="PF02782"/>
    </source>
</evidence>
<evidence type="ECO:0000256" key="3">
    <source>
        <dbReference type="ARBA" id="ARBA00022741"/>
    </source>
</evidence>
<dbReference type="GO" id="GO:0008993">
    <property type="term" value="F:rhamnulokinase activity"/>
    <property type="evidence" value="ECO:0007669"/>
    <property type="project" value="InterPro"/>
</dbReference>
<sequence>MTKKTTVLAFDLGASSGRAIRAEYDGESFRWEELHRFENNPVEKDGHLRWDFESLLREIRAGIQKAGAFDSVAFDTWGVDFGLLGEDGKLLSDPVHYRDGRTDHILDSALRTMDGEALYGETGTQLLPINTLFQLLALREQEPETLARAKTLLLMPDLFRYCLCGGVSTERSADSTAQLLRLPQGEWSEKILTAFGLPESLLPPLVPGGSAVGRLPENGALVLATAGHDTQCAVAALPDSGPDAAFLSCGTWSLLGCELDAPILTPESMRLGLSNEWGANGKINYLKNIIGLWLIQESRRAWKRAGESYSYADLERLALAAEPLRCFIDPDDPVFTPPGDLPGRVQEYCRKTGQFVPQTVGEIMRCIYESLALKYRWAISQLQQATGRRFGTLHVLGGGAKDGLLCRMTADAAGLRVVAGPVEATALGNLMLQLTALGAMPSLEEGRRWIARGEKLTEYLPQTSEAWETAYQTYQALLESV</sequence>
<evidence type="ECO:0000256" key="4">
    <source>
        <dbReference type="ARBA" id="ARBA00022777"/>
    </source>
</evidence>
<dbReference type="Pfam" id="PF02782">
    <property type="entry name" value="FGGY_C"/>
    <property type="match status" value="1"/>
</dbReference>
<comment type="similarity">
    <text evidence="1">Belongs to the FGGY kinase family.</text>
</comment>
<dbReference type="PANTHER" id="PTHR43095:SF5">
    <property type="entry name" value="XYLULOSE KINASE"/>
    <property type="match status" value="1"/>
</dbReference>
<dbReference type="Proteomes" id="UP000824242">
    <property type="component" value="Unassembled WGS sequence"/>
</dbReference>
<comment type="caution">
    <text evidence="9">The sequence shown here is derived from an EMBL/GenBank/DDBJ whole genome shotgun (WGS) entry which is preliminary data.</text>
</comment>
<dbReference type="InterPro" id="IPR013449">
    <property type="entry name" value="Rhamnulokinase"/>
</dbReference>
<dbReference type="InterPro" id="IPR050406">
    <property type="entry name" value="FGGY_Carb_Kinase"/>
</dbReference>
<evidence type="ECO:0000256" key="2">
    <source>
        <dbReference type="ARBA" id="ARBA00022679"/>
    </source>
</evidence>
<dbReference type="InterPro" id="IPR000577">
    <property type="entry name" value="Carb_kinase_FGGY"/>
</dbReference>
<dbReference type="InterPro" id="IPR018485">
    <property type="entry name" value="FGGY_C"/>
</dbReference>
<evidence type="ECO:0000313" key="9">
    <source>
        <dbReference type="EMBL" id="HIR46900.1"/>
    </source>
</evidence>
<dbReference type="Pfam" id="PF00370">
    <property type="entry name" value="FGGY_N"/>
    <property type="match status" value="1"/>
</dbReference>
<dbReference type="InterPro" id="IPR018484">
    <property type="entry name" value="FGGY_N"/>
</dbReference>
<evidence type="ECO:0000256" key="5">
    <source>
        <dbReference type="ARBA" id="ARBA00022840"/>
    </source>
</evidence>
<protein>
    <submittedName>
        <fullName evidence="9">Rhamnulokinase</fullName>
    </submittedName>
</protein>
<dbReference type="PIRSF" id="PIRSF000538">
    <property type="entry name" value="GlpK"/>
    <property type="match status" value="1"/>
</dbReference>
<dbReference type="GO" id="GO:0005524">
    <property type="term" value="F:ATP binding"/>
    <property type="evidence" value="ECO:0007669"/>
    <property type="project" value="UniProtKB-KW"/>
</dbReference>
<dbReference type="InterPro" id="IPR043129">
    <property type="entry name" value="ATPase_NBD"/>
</dbReference>
<keyword evidence="2" id="KW-0808">Transferase</keyword>
<feature type="domain" description="Carbohydrate kinase FGGY C-terminal" evidence="8">
    <location>
        <begin position="246"/>
        <end position="436"/>
    </location>
</feature>
<dbReference type="SUPFAM" id="SSF53067">
    <property type="entry name" value="Actin-like ATPase domain"/>
    <property type="match status" value="2"/>
</dbReference>
<gene>
    <name evidence="9" type="ORF">IAB89_04450</name>
</gene>
<keyword evidence="4" id="KW-0418">Kinase</keyword>
<name>A0A9D1ANS9_9FIRM</name>
<dbReference type="GO" id="GO:0019301">
    <property type="term" value="P:rhamnose catabolic process"/>
    <property type="evidence" value="ECO:0007669"/>
    <property type="project" value="InterPro"/>
</dbReference>
<reference evidence="9" key="1">
    <citation type="submission" date="2020-10" db="EMBL/GenBank/DDBJ databases">
        <authorList>
            <person name="Gilroy R."/>
        </authorList>
    </citation>
    <scope>NUCLEOTIDE SEQUENCE</scope>
    <source>
        <strain evidence="9">ChiSxjej1B13-7958</strain>
    </source>
</reference>
<evidence type="ECO:0000256" key="6">
    <source>
        <dbReference type="ARBA" id="ARBA00023308"/>
    </source>
</evidence>
<proteinExistence type="inferred from homology"/>
<feature type="domain" description="Carbohydrate kinase FGGY N-terminal" evidence="7">
    <location>
        <begin position="7"/>
        <end position="222"/>
    </location>
</feature>
<accession>A0A9D1ANS9</accession>
<keyword evidence="3" id="KW-0547">Nucleotide-binding</keyword>
<evidence type="ECO:0000259" key="7">
    <source>
        <dbReference type="Pfam" id="PF00370"/>
    </source>
</evidence>
<dbReference type="PANTHER" id="PTHR43095">
    <property type="entry name" value="SUGAR KINASE"/>
    <property type="match status" value="1"/>
</dbReference>
<evidence type="ECO:0000256" key="1">
    <source>
        <dbReference type="ARBA" id="ARBA00009156"/>
    </source>
</evidence>
<evidence type="ECO:0000313" key="10">
    <source>
        <dbReference type="Proteomes" id="UP000824242"/>
    </source>
</evidence>
<reference evidence="9" key="2">
    <citation type="journal article" date="2021" name="PeerJ">
        <title>Extensive microbial diversity within the chicken gut microbiome revealed by metagenomics and culture.</title>
        <authorList>
            <person name="Gilroy R."/>
            <person name="Ravi A."/>
            <person name="Getino M."/>
            <person name="Pursley I."/>
            <person name="Horton D.L."/>
            <person name="Alikhan N.F."/>
            <person name="Baker D."/>
            <person name="Gharbi K."/>
            <person name="Hall N."/>
            <person name="Watson M."/>
            <person name="Adriaenssens E.M."/>
            <person name="Foster-Nyarko E."/>
            <person name="Jarju S."/>
            <person name="Secka A."/>
            <person name="Antonio M."/>
            <person name="Oren A."/>
            <person name="Chaudhuri R.R."/>
            <person name="La Ragione R."/>
            <person name="Hildebrand F."/>
            <person name="Pallen M.J."/>
        </authorList>
    </citation>
    <scope>NUCLEOTIDE SEQUENCE</scope>
    <source>
        <strain evidence="9">ChiSxjej1B13-7958</strain>
    </source>
</reference>
<dbReference type="EMBL" id="DVGZ01000042">
    <property type="protein sequence ID" value="HIR46900.1"/>
    <property type="molecule type" value="Genomic_DNA"/>
</dbReference>